<sequence>MNFNIDPPFHVMDPDQPWYGKGRPGGTAHTSNTWKELHWKLTGKTKPGGGSYTSTVKLSDADADTVIANMQKDTRGYPQFNESGLGFTDYYEALKEFQTWLVDQYLEQPFREQVDRKIEEEATKARVAEIQEKKLPKVEEKQEKADEVEEKIDDEAEEIVKDAEEEVKENLEPAVEVVEQAVQEVVQQRDQEQPDLSDIVDLLPPGMLEAVNKSLGSDYQKPEKKKREATGNVTNNRILKTVVQNLQKIQGQLDSIDNELKKQNLMISDAMATTISNLNSIETTHSGLNDKFDAILGAFEAQTAAKKAEIDERQGAVDEAMAEGQEDVADTFGTKDDDGPPKGGGGGRGGGLSNYLKRFAKFLWKRFAPKWLRSRLRLLRMKFAPSNLKRRAGNFLNRQKARAGNFLNSQKDRAGNFLNKQKENLGGVVARNKERVGGFISRNKERAGNLLNKGKTNLTKFGDDAIKGVQRAASGVMRFGQRFGDDAIRYGKRGLAFVKNSPVAKRIAIATTKFGGRMVPVAGSAVSAADAVDRANRGDAVGAWLAAAGGTAGVVTAVTAPAAVSGVGAVVPAVAEAVSIAADTGLLMYDIFNAIAGREFTAEDQKMVDGVQQKEVGGLTKAGPAVLHGTEAIIPDDYTSKLLSPIGGALVAASKNFLGEVGPMAQSVAPMFTQVASKLTEEFDVPKSLARPNIGGSMEPIANAINNVGDTNEEDAMLGGMGLNVAEQEDLKREPSTTGGPLGMISGLWNNINNLFGGRGNYDGDGSALPSEFSDLEFGNTDDLRFGLTGSTAMQVGGWSHAHFENQDKSQSGLIKDTVPVVKKMVSMGMKPETSDARPFTKDMTDKEIAELIRHGANRHNHSGPKPYAVDINMPGFPKVPVQLDDVRNTPGKGEGINALIKGTNTAIFHLSYKGDGYKDGGDVGLEGQEQIVVGEEGPEKVMKNLVYSFQPVSEMLDAYNASDTNKDLIEATKRFAPEILEYDEEGEGMSTILIMQAPPKEPELHHSASGSTTAPPSPHRGLRFGKALQNIALYS</sequence>
<evidence type="ECO:0000256" key="2">
    <source>
        <dbReference type="SAM" id="MobiDB-lite"/>
    </source>
</evidence>
<evidence type="ECO:0000313" key="4">
    <source>
        <dbReference type="Proteomes" id="UP000241591"/>
    </source>
</evidence>
<evidence type="ECO:0000313" key="3">
    <source>
        <dbReference type="EMBL" id="AOV57763.1"/>
    </source>
</evidence>
<feature type="region of interest" description="Disordered" evidence="2">
    <location>
        <begin position="1001"/>
        <end position="1023"/>
    </location>
</feature>
<protein>
    <submittedName>
        <fullName evidence="3">Uncharacterized protein</fullName>
    </submittedName>
</protein>
<feature type="compositionally biased region" description="Gly residues" evidence="2">
    <location>
        <begin position="341"/>
        <end position="350"/>
    </location>
</feature>
<gene>
    <name evidence="3" type="ORF">C030809_008</name>
</gene>
<dbReference type="EMBL" id="KU686194">
    <property type="protein sequence ID" value="AOV57763.1"/>
    <property type="molecule type" value="Genomic_DNA"/>
</dbReference>
<name>A0A1D8KGI7_9CAUD</name>
<keyword evidence="1" id="KW-0175">Coiled coil</keyword>
<proteinExistence type="predicted"/>
<dbReference type="Proteomes" id="UP000241591">
    <property type="component" value="Segment"/>
</dbReference>
<feature type="region of interest" description="Disordered" evidence="2">
    <location>
        <begin position="321"/>
        <end position="350"/>
    </location>
</feature>
<organism evidence="3 4">
    <name type="scientific">Synechococcus phage S-CAM1</name>
    <dbReference type="NCBI Taxonomy" id="754037"/>
    <lineage>
        <taxon>Viruses</taxon>
        <taxon>Duplodnaviria</taxon>
        <taxon>Heunggongvirae</taxon>
        <taxon>Uroviricota</taxon>
        <taxon>Caudoviricetes</taxon>
        <taxon>Pantevenvirales</taxon>
        <taxon>Kyanoviridae</taxon>
        <taxon>Anaposvirus</taxon>
        <taxon>Anaposvirus socalone</taxon>
    </lineage>
</organism>
<accession>A0A1D8KGI7</accession>
<feature type="coiled-coil region" evidence="1">
    <location>
        <begin position="138"/>
        <end position="165"/>
    </location>
</feature>
<reference evidence="3 4" key="1">
    <citation type="journal article" date="2016" name="Virology">
        <title>The genomic content and context of auxiliary metabolic genes in marine cyanomyoviruses.</title>
        <authorList>
            <person name="Crummett L.T."/>
            <person name="Puxty R.J."/>
            <person name="Weihe C."/>
            <person name="Marston M.F."/>
            <person name="Martiny J.B."/>
        </authorList>
    </citation>
    <scope>NUCLEOTIDE SEQUENCE [LARGE SCALE GENOMIC DNA]</scope>
    <source>
        <strain evidence="3">0809CC03</strain>
    </source>
</reference>
<feature type="coiled-coil region" evidence="1">
    <location>
        <begin position="239"/>
        <end position="266"/>
    </location>
</feature>
<evidence type="ECO:0000256" key="1">
    <source>
        <dbReference type="SAM" id="Coils"/>
    </source>
</evidence>